<name>A0ABP5Y6G5_9ACTN</name>
<feature type="transmembrane region" description="Helical" evidence="2">
    <location>
        <begin position="325"/>
        <end position="346"/>
    </location>
</feature>
<keyword evidence="2" id="KW-0472">Membrane</keyword>
<evidence type="ECO:0008006" key="5">
    <source>
        <dbReference type="Google" id="ProtNLM"/>
    </source>
</evidence>
<feature type="compositionally biased region" description="Gly residues" evidence="1">
    <location>
        <begin position="122"/>
        <end position="131"/>
    </location>
</feature>
<dbReference type="NCBIfam" id="NF047619">
    <property type="entry name" value="NADase_discoid"/>
    <property type="match status" value="1"/>
</dbReference>
<feature type="compositionally biased region" description="Polar residues" evidence="1">
    <location>
        <begin position="54"/>
        <end position="68"/>
    </location>
</feature>
<keyword evidence="2" id="KW-0812">Transmembrane</keyword>
<evidence type="ECO:0000313" key="4">
    <source>
        <dbReference type="Proteomes" id="UP001501721"/>
    </source>
</evidence>
<dbReference type="SUPFAM" id="SSF49785">
    <property type="entry name" value="Galactose-binding domain-like"/>
    <property type="match status" value="1"/>
</dbReference>
<accession>A0ABP5Y6G5</accession>
<organism evidence="3 4">
    <name type="scientific">Streptomyces graminearus</name>
    <dbReference type="NCBI Taxonomy" id="284030"/>
    <lineage>
        <taxon>Bacteria</taxon>
        <taxon>Bacillati</taxon>
        <taxon>Actinomycetota</taxon>
        <taxon>Actinomycetes</taxon>
        <taxon>Kitasatosporales</taxon>
        <taxon>Streptomycetaceae</taxon>
        <taxon>Streptomyces</taxon>
    </lineage>
</organism>
<comment type="caution">
    <text evidence="3">The sequence shown here is derived from an EMBL/GenBank/DDBJ whole genome shotgun (WGS) entry which is preliminary data.</text>
</comment>
<feature type="compositionally biased region" description="Low complexity" evidence="1">
    <location>
        <begin position="254"/>
        <end position="263"/>
    </location>
</feature>
<proteinExistence type="predicted"/>
<evidence type="ECO:0000256" key="1">
    <source>
        <dbReference type="SAM" id="MobiDB-lite"/>
    </source>
</evidence>
<sequence>MRACPACGASNGPDDDFCGNCGAYLGWSSERPAAASSRTPEEVNAPEGEESSALPATNAASAEGSSGPTAADTRPTAEDSRTAGRAGERRTTRTDTDARPVHAPPVPRTAPTASGDSDESGASGGSGGGSGASTARSTPTAPPAPRTPPEPAAPPSPRTPPAPSAPPTPSAATAPPASTAPPATREPRTTPTPPASPTPPPTPPRPTSPPSTPARPASPPPRTPPASPAPRAPRAPEPAETEARQPAPVLPGKPVAQRPVVRPVEQREEVVGPPCPACGTPNPPGRKFCRRCATPLNPQAAPAPLPWWRTIWPFRRRVRAGSGRWVRVLVILLVVIALCVGGFLLLPAGRALFEDTRDKLGGSKAITATKVTASAAVPGHPASNTTDGLSNRYWGAPGPGASVTYTFGKPFRMVDLIITNGASDAPQQYATEARALQMDMEVTSSDGTVHRESLSLSDKAGHQTIPTAISDVVRVRLVLHSVTGLTRGRHVALAEVEFFQRS</sequence>
<feature type="region of interest" description="Disordered" evidence="1">
    <location>
        <begin position="31"/>
        <end position="283"/>
    </location>
</feature>
<protein>
    <recommendedName>
        <fullName evidence="5">Zinc ribbon domain-containing protein</fullName>
    </recommendedName>
</protein>
<dbReference type="Gene3D" id="2.60.120.260">
    <property type="entry name" value="Galactose-binding domain-like"/>
    <property type="match status" value="1"/>
</dbReference>
<feature type="compositionally biased region" description="Basic and acidic residues" evidence="1">
    <location>
        <begin position="75"/>
        <end position="100"/>
    </location>
</feature>
<dbReference type="Proteomes" id="UP001501721">
    <property type="component" value="Unassembled WGS sequence"/>
</dbReference>
<keyword evidence="4" id="KW-1185">Reference proteome</keyword>
<feature type="compositionally biased region" description="Pro residues" evidence="1">
    <location>
        <begin position="273"/>
        <end position="283"/>
    </location>
</feature>
<dbReference type="EMBL" id="BAAATL010000006">
    <property type="protein sequence ID" value="GAA2473633.1"/>
    <property type="molecule type" value="Genomic_DNA"/>
</dbReference>
<dbReference type="InterPro" id="IPR008979">
    <property type="entry name" value="Galactose-bd-like_sf"/>
</dbReference>
<evidence type="ECO:0000256" key="2">
    <source>
        <dbReference type="SAM" id="Phobius"/>
    </source>
</evidence>
<feature type="compositionally biased region" description="Low complexity" evidence="1">
    <location>
        <begin position="170"/>
        <end position="183"/>
    </location>
</feature>
<keyword evidence="2" id="KW-1133">Transmembrane helix</keyword>
<reference evidence="4" key="1">
    <citation type="journal article" date="2019" name="Int. J. Syst. Evol. Microbiol.">
        <title>The Global Catalogue of Microorganisms (GCM) 10K type strain sequencing project: providing services to taxonomists for standard genome sequencing and annotation.</title>
        <authorList>
            <consortium name="The Broad Institute Genomics Platform"/>
            <consortium name="The Broad Institute Genome Sequencing Center for Infectious Disease"/>
            <person name="Wu L."/>
            <person name="Ma J."/>
        </authorList>
    </citation>
    <scope>NUCLEOTIDE SEQUENCE [LARGE SCALE GENOMIC DNA]</scope>
    <source>
        <strain evidence="4">JCM 6923</strain>
    </source>
</reference>
<gene>
    <name evidence="3" type="ORF">GCM10010422_15720</name>
</gene>
<dbReference type="InterPro" id="IPR057561">
    <property type="entry name" value="NADase_transloc"/>
</dbReference>
<feature type="compositionally biased region" description="Pro residues" evidence="1">
    <location>
        <begin position="140"/>
        <end position="169"/>
    </location>
</feature>
<evidence type="ECO:0000313" key="3">
    <source>
        <dbReference type="EMBL" id="GAA2473633.1"/>
    </source>
</evidence>
<feature type="compositionally biased region" description="Pro residues" evidence="1">
    <location>
        <begin position="190"/>
        <end position="236"/>
    </location>
</feature>